<gene>
    <name evidence="1" type="ORF">E2C01_038208</name>
</gene>
<sequence>MELLVKDLTEEFKEELVAVRQQCEGRTDVIETKVEKVQEEVTRVRRFLEKQSFGTWGRSEFSEPAVPTHPRSLVMSDAVTAGFSRRTCGTRLHPRMMLSPHHNLRHHHLSLDPPGMTGIERPGENTTSRGQFAWASAGDPGTHDGEPTIDINVVVEALRRRFGSVFQAEMYREQLKGRTRQQAIESLVRHVYPVAPEQMVTVLSQDVFLDTLKDQHVQIYVKQAHPADLQQALVRAMEFEAFLYTTTAAVTPHHRFAAQKPPRRHLPARRTQIHQWRRRCTSSAVRRDWPLYDATRPRDVYDHGGWRSGVATSLRSRHGGTLSVGAGFPGSECCVCGLQKDENAGM</sequence>
<dbReference type="EMBL" id="VSRR010006331">
    <property type="protein sequence ID" value="MPC44533.1"/>
    <property type="molecule type" value="Genomic_DNA"/>
</dbReference>
<organism evidence="1 2">
    <name type="scientific">Portunus trituberculatus</name>
    <name type="common">Swimming crab</name>
    <name type="synonym">Neptunus trituberculatus</name>
    <dbReference type="NCBI Taxonomy" id="210409"/>
    <lineage>
        <taxon>Eukaryota</taxon>
        <taxon>Metazoa</taxon>
        <taxon>Ecdysozoa</taxon>
        <taxon>Arthropoda</taxon>
        <taxon>Crustacea</taxon>
        <taxon>Multicrustacea</taxon>
        <taxon>Malacostraca</taxon>
        <taxon>Eumalacostraca</taxon>
        <taxon>Eucarida</taxon>
        <taxon>Decapoda</taxon>
        <taxon>Pleocyemata</taxon>
        <taxon>Brachyura</taxon>
        <taxon>Eubrachyura</taxon>
        <taxon>Portunoidea</taxon>
        <taxon>Portunidae</taxon>
        <taxon>Portuninae</taxon>
        <taxon>Portunus</taxon>
    </lineage>
</organism>
<dbReference type="Proteomes" id="UP000324222">
    <property type="component" value="Unassembled WGS sequence"/>
</dbReference>
<reference evidence="1 2" key="1">
    <citation type="submission" date="2019-05" db="EMBL/GenBank/DDBJ databases">
        <title>Another draft genome of Portunus trituberculatus and its Hox gene families provides insights of decapod evolution.</title>
        <authorList>
            <person name="Jeong J.-H."/>
            <person name="Song I."/>
            <person name="Kim S."/>
            <person name="Choi T."/>
            <person name="Kim D."/>
            <person name="Ryu S."/>
            <person name="Kim W."/>
        </authorList>
    </citation>
    <scope>NUCLEOTIDE SEQUENCE [LARGE SCALE GENOMIC DNA]</scope>
    <source>
        <tissue evidence="1">Muscle</tissue>
    </source>
</reference>
<dbReference type="AlphaFoldDB" id="A0A5B7FHE9"/>
<evidence type="ECO:0000313" key="2">
    <source>
        <dbReference type="Proteomes" id="UP000324222"/>
    </source>
</evidence>
<accession>A0A5B7FHE9</accession>
<keyword evidence="2" id="KW-1185">Reference proteome</keyword>
<name>A0A5B7FHE9_PORTR</name>
<evidence type="ECO:0000313" key="1">
    <source>
        <dbReference type="EMBL" id="MPC44533.1"/>
    </source>
</evidence>
<comment type="caution">
    <text evidence="1">The sequence shown here is derived from an EMBL/GenBank/DDBJ whole genome shotgun (WGS) entry which is preliminary data.</text>
</comment>
<dbReference type="OrthoDB" id="8300685at2759"/>
<protein>
    <submittedName>
        <fullName evidence="1">Uncharacterized protein</fullName>
    </submittedName>
</protein>
<proteinExistence type="predicted"/>